<evidence type="ECO:0000256" key="1">
    <source>
        <dbReference type="SAM" id="MobiDB-lite"/>
    </source>
</evidence>
<dbReference type="AlphaFoldDB" id="A0A7S0W4U8"/>
<name>A0A7S0W4U8_9CRYP</name>
<protein>
    <submittedName>
        <fullName evidence="2">Uncharacterized protein</fullName>
    </submittedName>
</protein>
<sequence>MEGDAKRKSARGAAGPETKKARTKETGGIYDALQKGGMVRREVELSPSVGPSCSYADPGKLASPLGSRSSAEFAEAACADALAVLKEEASVKEMHRLREESRGNISTFFSTYIPGAQKLLEPVAARHGHGTSENAVVGFFAHLKAQSSKPEATQSFKDNYQALIGHFRAFAPASVPKAPDAESTPPAASEGAPAGAAEDVAKLPPHAGGDKGEAKTK</sequence>
<feature type="compositionally biased region" description="Low complexity" evidence="1">
    <location>
        <begin position="181"/>
        <end position="198"/>
    </location>
</feature>
<accession>A0A7S0W4U8</accession>
<feature type="region of interest" description="Disordered" evidence="1">
    <location>
        <begin position="174"/>
        <end position="217"/>
    </location>
</feature>
<gene>
    <name evidence="2" type="ORF">HTEP1355_LOCUS17078</name>
</gene>
<dbReference type="EMBL" id="HBFN01029559">
    <property type="protein sequence ID" value="CAD8803400.1"/>
    <property type="molecule type" value="Transcribed_RNA"/>
</dbReference>
<feature type="region of interest" description="Disordered" evidence="1">
    <location>
        <begin position="1"/>
        <end position="33"/>
    </location>
</feature>
<feature type="compositionally biased region" description="Basic and acidic residues" evidence="1">
    <location>
        <begin position="208"/>
        <end position="217"/>
    </location>
</feature>
<proteinExistence type="predicted"/>
<reference evidence="2" key="1">
    <citation type="submission" date="2021-01" db="EMBL/GenBank/DDBJ databases">
        <authorList>
            <person name="Corre E."/>
            <person name="Pelletier E."/>
            <person name="Niang G."/>
            <person name="Scheremetjew M."/>
            <person name="Finn R."/>
            <person name="Kale V."/>
            <person name="Holt S."/>
            <person name="Cochrane G."/>
            <person name="Meng A."/>
            <person name="Brown T."/>
            <person name="Cohen L."/>
        </authorList>
    </citation>
    <scope>NUCLEOTIDE SEQUENCE</scope>
    <source>
        <strain evidence="2">CCMP443</strain>
    </source>
</reference>
<evidence type="ECO:0000313" key="2">
    <source>
        <dbReference type="EMBL" id="CAD8803400.1"/>
    </source>
</evidence>
<organism evidence="2">
    <name type="scientific">Hemiselmis tepida</name>
    <dbReference type="NCBI Taxonomy" id="464990"/>
    <lineage>
        <taxon>Eukaryota</taxon>
        <taxon>Cryptophyceae</taxon>
        <taxon>Cryptomonadales</taxon>
        <taxon>Hemiselmidaceae</taxon>
        <taxon>Hemiselmis</taxon>
    </lineage>
</organism>